<dbReference type="eggNOG" id="COG0826">
    <property type="taxonomic scope" value="Bacteria"/>
</dbReference>
<dbReference type="AlphaFoldDB" id="C0BWG7"/>
<dbReference type="PANTHER" id="PTHR30217:SF10">
    <property type="entry name" value="23S RRNA 5-HYDROXYCYTIDINE C2501 SYNTHASE"/>
    <property type="match status" value="1"/>
</dbReference>
<dbReference type="PANTHER" id="PTHR30217">
    <property type="entry name" value="PEPTIDASE U32 FAMILY"/>
    <property type="match status" value="1"/>
</dbReference>
<feature type="domain" description="Peptidase U32 collagenase" evidence="1">
    <location>
        <begin position="343"/>
        <end position="437"/>
    </location>
</feature>
<dbReference type="STRING" id="553973.CLOHYLEM_04150"/>
<dbReference type="Proteomes" id="UP000004893">
    <property type="component" value="Unassembled WGS sequence"/>
</dbReference>
<sequence>MSQATALSARMCQGTFFIEGRIAMDNKVEILAPAGSVESLNAAVAAGADAVYMGGSRFGARAYADNPGEEELLRAVDFVHVHGRKLYLTVNTLLKDSEIDELYGYLLPYYRQGIDGIIVQDIGVAEYIRSYFPDLPLHASTQMTITGAAGAAFMKRQGVMRVVPARELSLAEVAAIKRETGLEVECFVHGALCYCYSGQCLLSSLLGGRSGNRGQCAQPCRLAYSIGDGRPADLMSLKDLCAIDLIPELIEAGIDSFKIEGRMKQPDYVYTVVSMYRAYADLYYEKGREGFAVDTRDRERLYTAYRRRGYCDGYYKRHNGKDMISFSRPQGKEEPPQRRTFEIQEKINGNLILSPGNRAKLELEHKGSKTVCEGMAPEQALKQPLSAERIEKQMRKTGGTQFVFDRLDIRMDGELFLPMQALNELRREGLGRLEESLLSPYRRTEDEAAHFTPDEEGRAVVQKSETDRPAVMAVSVMNAEQLKAAVSAEEIRAIYVDSGMLMPAVEETLRSLVQKAGESGKEVYAALPYIFRSPTAEKFERKYALLLEVFDGVLVRNWESCEWLEGKGYDRKIISDANIYVFNRYAKQFLKKTRIESYTAPAELNAGELKELGVSDCTFVAYGYQPVMVTAGCVQKTTGRCTHSDGLTYIKDRYQKKFAVKNCCEYCYNIIYNSSPLVLLNQRKEINSLSPASIRLDFTTEDAKEMQKITALYTDAFIKEKDIRTPDMDFTKGHFKRGVK</sequence>
<proteinExistence type="predicted"/>
<dbReference type="EC" id="3.4.-.-" evidence="2"/>
<dbReference type="Pfam" id="PF01136">
    <property type="entry name" value="Peptidase_U32"/>
    <property type="match status" value="1"/>
</dbReference>
<dbReference type="HOGENOM" id="CLU_011540_4_1_9"/>
<dbReference type="InterPro" id="IPR020988">
    <property type="entry name" value="Pept_U32_collagenase"/>
</dbReference>
<evidence type="ECO:0000313" key="3">
    <source>
        <dbReference type="Proteomes" id="UP000004893"/>
    </source>
</evidence>
<keyword evidence="2" id="KW-0378">Hydrolase</keyword>
<accession>C0BWG7</accession>
<dbReference type="GO" id="GO:0016787">
    <property type="term" value="F:hydrolase activity"/>
    <property type="evidence" value="ECO:0007669"/>
    <property type="project" value="UniProtKB-KW"/>
</dbReference>
<dbReference type="InterPro" id="IPR051454">
    <property type="entry name" value="RNA/ubiquinone_mod_enzymes"/>
</dbReference>
<keyword evidence="3" id="KW-1185">Reference proteome</keyword>
<dbReference type="InterPro" id="IPR001539">
    <property type="entry name" value="Peptidase_U32"/>
</dbReference>
<reference evidence="2" key="2">
    <citation type="submission" date="2013-06" db="EMBL/GenBank/DDBJ databases">
        <title>Draft genome sequence of Clostridium hylemonae (DSM 15053).</title>
        <authorList>
            <person name="Sudarsanam P."/>
            <person name="Ley R."/>
            <person name="Guruge J."/>
            <person name="Turnbaugh P.J."/>
            <person name="Mahowald M."/>
            <person name="Liep D."/>
            <person name="Gordon J."/>
        </authorList>
    </citation>
    <scope>NUCLEOTIDE SEQUENCE</scope>
    <source>
        <strain evidence="2">DSM 15053</strain>
    </source>
</reference>
<protein>
    <submittedName>
        <fullName evidence="2">Peptidase, U32 family</fullName>
        <ecNumber evidence="2">3.4.-.-</ecNumber>
    </submittedName>
</protein>
<comment type="caution">
    <text evidence="2">The sequence shown here is derived from an EMBL/GenBank/DDBJ whole genome shotgun (WGS) entry which is preliminary data.</text>
</comment>
<dbReference type="EMBL" id="ABYI02000006">
    <property type="protein sequence ID" value="EEG75649.1"/>
    <property type="molecule type" value="Genomic_DNA"/>
</dbReference>
<evidence type="ECO:0000259" key="1">
    <source>
        <dbReference type="Pfam" id="PF12392"/>
    </source>
</evidence>
<name>C0BWG7_9FIRM</name>
<reference evidence="2" key="1">
    <citation type="submission" date="2009-02" db="EMBL/GenBank/DDBJ databases">
        <authorList>
            <person name="Fulton L."/>
            <person name="Clifton S."/>
            <person name="Fulton B."/>
            <person name="Xu J."/>
            <person name="Minx P."/>
            <person name="Pepin K.H."/>
            <person name="Johnson M."/>
            <person name="Bhonagiri V."/>
            <person name="Nash W.E."/>
            <person name="Mardis E.R."/>
            <person name="Wilson R.K."/>
        </authorList>
    </citation>
    <scope>NUCLEOTIDE SEQUENCE [LARGE SCALE GENOMIC DNA]</scope>
    <source>
        <strain evidence="2">DSM 15053</strain>
    </source>
</reference>
<gene>
    <name evidence="2" type="ORF">CLOHYLEM_04150</name>
</gene>
<dbReference type="PROSITE" id="PS01276">
    <property type="entry name" value="PEPTIDASE_U32"/>
    <property type="match status" value="1"/>
</dbReference>
<evidence type="ECO:0000313" key="2">
    <source>
        <dbReference type="EMBL" id="EEG75649.1"/>
    </source>
</evidence>
<dbReference type="Pfam" id="PF12392">
    <property type="entry name" value="DUF3656"/>
    <property type="match status" value="1"/>
</dbReference>
<organism evidence="2 3">
    <name type="scientific">[Clostridium] hylemonae DSM 15053</name>
    <dbReference type="NCBI Taxonomy" id="553973"/>
    <lineage>
        <taxon>Bacteria</taxon>
        <taxon>Bacillati</taxon>
        <taxon>Bacillota</taxon>
        <taxon>Clostridia</taxon>
        <taxon>Lachnospirales</taxon>
        <taxon>Lachnospiraceae</taxon>
    </lineage>
</organism>